<proteinExistence type="predicted"/>
<organism evidence="1 2">
    <name type="scientific">Paenibacillus enshidis</name>
    <dbReference type="NCBI Taxonomy" id="1458439"/>
    <lineage>
        <taxon>Bacteria</taxon>
        <taxon>Bacillati</taxon>
        <taxon>Bacillota</taxon>
        <taxon>Bacilli</taxon>
        <taxon>Bacillales</taxon>
        <taxon>Paenibacillaceae</taxon>
        <taxon>Paenibacillus</taxon>
    </lineage>
</organism>
<keyword evidence="2" id="KW-1185">Reference proteome</keyword>
<evidence type="ECO:0000313" key="2">
    <source>
        <dbReference type="Proteomes" id="UP001580346"/>
    </source>
</evidence>
<dbReference type="RefSeq" id="WP_375354747.1">
    <property type="nucleotide sequence ID" value="NZ_JBHHMI010000005.1"/>
</dbReference>
<protein>
    <recommendedName>
        <fullName evidence="3">Peptidase M48 domain-containing protein</fullName>
    </recommendedName>
</protein>
<accession>A0ABV5AUM0</accession>
<reference evidence="1 2" key="1">
    <citation type="submission" date="2024-09" db="EMBL/GenBank/DDBJ databases">
        <title>Paenibacillus zeirhizospherea sp. nov., isolated from surface of the maize (Zea mays) roots in a horticulture field, Hungary.</title>
        <authorList>
            <person name="Marton D."/>
            <person name="Farkas M."/>
            <person name="Bedics A."/>
            <person name="Toth E."/>
            <person name="Tancsics A."/>
            <person name="Boka K."/>
            <person name="Maroti G."/>
            <person name="Kriszt B."/>
            <person name="Cserhati M."/>
        </authorList>
    </citation>
    <scope>NUCLEOTIDE SEQUENCE [LARGE SCALE GENOMIC DNA]</scope>
    <source>
        <strain evidence="1 2">KCTC 33519</strain>
    </source>
</reference>
<gene>
    <name evidence="1" type="ORF">ACE41H_08600</name>
</gene>
<name>A0ABV5AUM0_9BACL</name>
<dbReference type="Proteomes" id="UP001580346">
    <property type="component" value="Unassembled WGS sequence"/>
</dbReference>
<evidence type="ECO:0000313" key="1">
    <source>
        <dbReference type="EMBL" id="MFB5266846.1"/>
    </source>
</evidence>
<sequence length="152" mass="17219">MKTQQLEQCIEELLRQADIGVSVRLEKKFPGGRMVGGKYNMNTHTITMYTDVIQAQCMQMFGSLEQAEEYFAVVLAHEIGHAADPELRALSEALDETDDPSVKRLTALRIEENAWNYALNLLPEADSRFMSIIIDESLFAYREMARDQAVTA</sequence>
<dbReference type="EMBL" id="JBHHMI010000005">
    <property type="protein sequence ID" value="MFB5266846.1"/>
    <property type="molecule type" value="Genomic_DNA"/>
</dbReference>
<comment type="caution">
    <text evidence="1">The sequence shown here is derived from an EMBL/GenBank/DDBJ whole genome shotgun (WGS) entry which is preliminary data.</text>
</comment>
<evidence type="ECO:0008006" key="3">
    <source>
        <dbReference type="Google" id="ProtNLM"/>
    </source>
</evidence>